<accession>A0A3E3DME4</accession>
<dbReference type="AlphaFoldDB" id="A0A3E3DME4"/>
<name>A0A3E3DME4_9FIRM</name>
<dbReference type="RefSeq" id="WP_025529980.1">
    <property type="nucleotide sequence ID" value="NZ_QTJW01000007.1"/>
</dbReference>
<reference evidence="1 2" key="1">
    <citation type="submission" date="2018-08" db="EMBL/GenBank/DDBJ databases">
        <title>A genome reference for cultivated species of the human gut microbiota.</title>
        <authorList>
            <person name="Zou Y."/>
            <person name="Xue W."/>
            <person name="Luo G."/>
        </authorList>
    </citation>
    <scope>NUCLEOTIDE SEQUENCE [LARGE SCALE GENOMIC DNA]</scope>
    <source>
        <strain evidence="1 2">AF19-13AC</strain>
    </source>
</reference>
<evidence type="ECO:0000313" key="1">
    <source>
        <dbReference type="EMBL" id="RGD70461.1"/>
    </source>
</evidence>
<dbReference type="Proteomes" id="UP000261023">
    <property type="component" value="Unassembled WGS sequence"/>
</dbReference>
<gene>
    <name evidence="1" type="ORF">DWX31_12385</name>
</gene>
<protein>
    <submittedName>
        <fullName evidence="1">Uncharacterized protein</fullName>
    </submittedName>
</protein>
<comment type="caution">
    <text evidence="1">The sequence shown here is derived from an EMBL/GenBank/DDBJ whole genome shotgun (WGS) entry which is preliminary data.</text>
</comment>
<proteinExistence type="predicted"/>
<sequence length="70" mass="8190">MMDNGNKLMYNGICMVRNDRKLLFVLEASPCRESKKHISDSRIYINFTAGRVWRRRNTYYPAGGKNVFGE</sequence>
<organism evidence="1 2">
    <name type="scientific">Hungatella hathewayi</name>
    <dbReference type="NCBI Taxonomy" id="154046"/>
    <lineage>
        <taxon>Bacteria</taxon>
        <taxon>Bacillati</taxon>
        <taxon>Bacillota</taxon>
        <taxon>Clostridia</taxon>
        <taxon>Lachnospirales</taxon>
        <taxon>Lachnospiraceae</taxon>
        <taxon>Hungatella</taxon>
    </lineage>
</organism>
<dbReference type="EMBL" id="QTJW01000007">
    <property type="protein sequence ID" value="RGD70461.1"/>
    <property type="molecule type" value="Genomic_DNA"/>
</dbReference>
<evidence type="ECO:0000313" key="2">
    <source>
        <dbReference type="Proteomes" id="UP000261023"/>
    </source>
</evidence>